<dbReference type="AlphaFoldDB" id="Q9FYQ5"/>
<dbReference type="EMBL" id="AP002539">
    <property type="protein sequence ID" value="BAB08180.1"/>
    <property type="molecule type" value="Genomic_DNA"/>
</dbReference>
<protein>
    <submittedName>
        <fullName evidence="1">Uncharacterized protein</fullName>
    </submittedName>
</protein>
<sequence>MAEEENPWKPLFWWRVDAINQRVRVVREDLAAVEQQLASRVDKLSVASCAGDKLLMEASRALGLAVCYMEAARLLARHRGGLIAQGRIPSRHGRVHDDDLAVRRALFYLRLAKARAEEACDALDRCRGHLGAVKMLLRRREAPAGVADHVDGERASAVGDLEAARQLMVDTDAFISAALGDRSDYTVHHVTTTAGHWQAGEI</sequence>
<evidence type="ECO:0000313" key="1">
    <source>
        <dbReference type="EMBL" id="BAB08180.1"/>
    </source>
</evidence>
<dbReference type="PANTHER" id="PTHR35356">
    <property type="entry name" value="OS01G0156300 PROTEIN-RELATED"/>
    <property type="match status" value="1"/>
</dbReference>
<dbReference type="InterPro" id="IPR010535">
    <property type="entry name" value="DUF1110"/>
</dbReference>
<organism evidence="1">
    <name type="scientific">Oryza sativa subsp. japonica</name>
    <name type="common">Rice</name>
    <dbReference type="NCBI Taxonomy" id="39947"/>
    <lineage>
        <taxon>Eukaryota</taxon>
        <taxon>Viridiplantae</taxon>
        <taxon>Streptophyta</taxon>
        <taxon>Embryophyta</taxon>
        <taxon>Tracheophyta</taxon>
        <taxon>Spermatophyta</taxon>
        <taxon>Magnoliopsida</taxon>
        <taxon>Liliopsida</taxon>
        <taxon>Poales</taxon>
        <taxon>Poaceae</taxon>
        <taxon>BOP clade</taxon>
        <taxon>Oryzoideae</taxon>
        <taxon>Oryzeae</taxon>
        <taxon>Oryzinae</taxon>
        <taxon>Oryza</taxon>
        <taxon>Oryza sativa</taxon>
    </lineage>
</organism>
<accession>Q9FYQ5</accession>
<dbReference type="Pfam" id="PF06533">
    <property type="entry name" value="DUF1110"/>
    <property type="match status" value="1"/>
</dbReference>
<name>Q9FYQ5_ORYSJ</name>
<reference evidence="1" key="1">
    <citation type="submission" date="2000-06" db="EMBL/GenBank/DDBJ databases">
        <title>Oryza sativa nipponbare(GA3) genomic DNA, chromosome 1, PAC clone:P0433F09.</title>
        <authorList>
            <person name="Sasaki T."/>
            <person name="Matsumoto T."/>
            <person name="Yamamoto K."/>
        </authorList>
    </citation>
    <scope>NUCLEOTIDE SEQUENCE</scope>
</reference>
<proteinExistence type="predicted"/>
<dbReference type="PANTHER" id="PTHR35356:SF8">
    <property type="entry name" value="OS01G0157300 PROTEIN"/>
    <property type="match status" value="1"/>
</dbReference>